<name>F5XY13_RAMTT</name>
<feature type="compositionally biased region" description="Basic and acidic residues" evidence="1">
    <location>
        <begin position="16"/>
        <end position="33"/>
    </location>
</feature>
<dbReference type="Proteomes" id="UP000008385">
    <property type="component" value="Chromosome"/>
</dbReference>
<evidence type="ECO:0000256" key="1">
    <source>
        <dbReference type="SAM" id="MobiDB-lite"/>
    </source>
</evidence>
<feature type="region of interest" description="Disordered" evidence="1">
    <location>
        <begin position="1"/>
        <end position="33"/>
    </location>
</feature>
<dbReference type="AlphaFoldDB" id="F5XY13"/>
<dbReference type="KEGG" id="rta:Rta_32270"/>
<gene>
    <name evidence="2" type="ordered locus">Rta_32270</name>
</gene>
<keyword evidence="3" id="KW-1185">Reference proteome</keyword>
<accession>F5XY13</accession>
<dbReference type="EMBL" id="CP000245">
    <property type="protein sequence ID" value="AEG94338.1"/>
    <property type="molecule type" value="Genomic_DNA"/>
</dbReference>
<evidence type="ECO:0000313" key="2">
    <source>
        <dbReference type="EMBL" id="AEG94338.1"/>
    </source>
</evidence>
<evidence type="ECO:0000313" key="3">
    <source>
        <dbReference type="Proteomes" id="UP000008385"/>
    </source>
</evidence>
<dbReference type="HOGENOM" id="CLU_3383449_0_0_4"/>
<organism evidence="2 3">
    <name type="scientific">Ramlibacter tataouinensis (strain ATCC BAA-407 / DSM 14655 / LMG 21543 / TTB310)</name>
    <dbReference type="NCBI Taxonomy" id="365046"/>
    <lineage>
        <taxon>Bacteria</taxon>
        <taxon>Pseudomonadati</taxon>
        <taxon>Pseudomonadota</taxon>
        <taxon>Betaproteobacteria</taxon>
        <taxon>Burkholderiales</taxon>
        <taxon>Comamonadaceae</taxon>
        <taxon>Ramlibacter</taxon>
    </lineage>
</organism>
<reference evidence="2 3" key="2">
    <citation type="journal article" date="2011" name="PLoS ONE">
        <title>The Cyst-Dividing Bacterium Ramlibacter tataouinensis TTB310 Genome Reveals a Well-Stocked Toolbox for Adaptation to a Desert Environment.</title>
        <authorList>
            <person name="De Luca G."/>
            <person name="Barakat M."/>
            <person name="Ortet P."/>
            <person name="Fochesato S."/>
            <person name="Jourlin-Castelli C."/>
            <person name="Ansaldi M."/>
            <person name="Py B."/>
            <person name="Fichant G."/>
            <person name="Coutinho P.M."/>
            <person name="Voulhoux R."/>
            <person name="Bastien O."/>
            <person name="Marechal E."/>
            <person name="Henrissat B."/>
            <person name="Quentin Y."/>
            <person name="Noirot P."/>
            <person name="Filloux A."/>
            <person name="Mejean V."/>
            <person name="Dubow M.S."/>
            <person name="Barras F."/>
            <person name="Barbe V."/>
            <person name="Weissenbach J."/>
            <person name="Mihalcescu I."/>
            <person name="Vermeglio A."/>
            <person name="Achouak W."/>
            <person name="Heulin T."/>
        </authorList>
    </citation>
    <scope>NUCLEOTIDE SEQUENCE [LARGE SCALE GENOMIC DNA]</scope>
    <source>
        <strain evidence="3">ATCC BAA-407 / DSM 14655 / LMG 21543 / TTB310</strain>
    </source>
</reference>
<dbReference type="STRING" id="365046.Rta_32270"/>
<protein>
    <submittedName>
        <fullName evidence="2">Uncharacterized protein</fullName>
    </submittedName>
</protein>
<proteinExistence type="predicted"/>
<sequence>MNAGSFQRLPPMSARAGKEIHMVPDGKNKYNVA</sequence>
<reference evidence="3" key="1">
    <citation type="submission" date="2006-01" db="EMBL/GenBank/DDBJ databases">
        <title>Genome of the cyst-dividing bacterium Ramlibacter tataouinensis.</title>
        <authorList>
            <person name="Barakat M."/>
            <person name="Ortet P."/>
            <person name="De Luca G."/>
            <person name="Jourlin-Castelli C."/>
            <person name="Ansaldi M."/>
            <person name="Py B."/>
            <person name="Fichant G."/>
            <person name="Coutinho P."/>
            <person name="Voulhoux R."/>
            <person name="Bastien O."/>
            <person name="Roy S."/>
            <person name="Marechal E."/>
            <person name="Henrissat B."/>
            <person name="Quentin Y."/>
            <person name="Noirot P."/>
            <person name="Filloux A."/>
            <person name="Mejean V."/>
            <person name="DuBow M."/>
            <person name="Barras F."/>
            <person name="Heulin T."/>
        </authorList>
    </citation>
    <scope>NUCLEOTIDE SEQUENCE [LARGE SCALE GENOMIC DNA]</scope>
    <source>
        <strain evidence="3">ATCC BAA-407 / DSM 14655 / LMG 21543 / TTB310</strain>
    </source>
</reference>